<accession>A0A199VXV4</accession>
<reference evidence="1 2" key="1">
    <citation type="journal article" date="2016" name="DNA Res.">
        <title>The draft genome of MD-2 pineapple using hybrid error correction of long reads.</title>
        <authorList>
            <person name="Redwan R.M."/>
            <person name="Saidin A."/>
            <person name="Kumar S.V."/>
        </authorList>
    </citation>
    <scope>NUCLEOTIDE SEQUENCE [LARGE SCALE GENOMIC DNA]</scope>
    <source>
        <strain evidence="2">cv. MD2</strain>
        <tissue evidence="1">Leaf</tissue>
    </source>
</reference>
<gene>
    <name evidence="1" type="ORF">ACMD2_25346</name>
</gene>
<sequence length="39" mass="4799">MTSRNFREKMELELTKNWNFEQIEVIKLGFQLKEIGKIR</sequence>
<dbReference type="AlphaFoldDB" id="A0A199VXV4"/>
<dbReference type="EMBL" id="LSRQ01000590">
    <property type="protein sequence ID" value="OAY81834.1"/>
    <property type="molecule type" value="Genomic_DNA"/>
</dbReference>
<evidence type="ECO:0000313" key="1">
    <source>
        <dbReference type="EMBL" id="OAY81834.1"/>
    </source>
</evidence>
<organism evidence="1 2">
    <name type="scientific">Ananas comosus</name>
    <name type="common">Pineapple</name>
    <name type="synonym">Ananas ananas</name>
    <dbReference type="NCBI Taxonomy" id="4615"/>
    <lineage>
        <taxon>Eukaryota</taxon>
        <taxon>Viridiplantae</taxon>
        <taxon>Streptophyta</taxon>
        <taxon>Embryophyta</taxon>
        <taxon>Tracheophyta</taxon>
        <taxon>Spermatophyta</taxon>
        <taxon>Magnoliopsida</taxon>
        <taxon>Liliopsida</taxon>
        <taxon>Poales</taxon>
        <taxon>Bromeliaceae</taxon>
        <taxon>Bromelioideae</taxon>
        <taxon>Ananas</taxon>
    </lineage>
</organism>
<dbReference type="Proteomes" id="UP000092600">
    <property type="component" value="Unassembled WGS sequence"/>
</dbReference>
<proteinExistence type="predicted"/>
<comment type="caution">
    <text evidence="1">The sequence shown here is derived from an EMBL/GenBank/DDBJ whole genome shotgun (WGS) entry which is preliminary data.</text>
</comment>
<name>A0A199VXV4_ANACO</name>
<evidence type="ECO:0000313" key="2">
    <source>
        <dbReference type="Proteomes" id="UP000092600"/>
    </source>
</evidence>
<protein>
    <submittedName>
        <fullName evidence="1">Uncharacterized protein</fullName>
    </submittedName>
</protein>